<reference evidence="2 3" key="1">
    <citation type="submission" date="2014-08" db="EMBL/GenBank/DDBJ databases">
        <title>Molecular characterization of a new filamentous phage infecting Ralstonia. solanacearum with a wide host range.</title>
        <authorList>
            <person name="Askora A."/>
            <person name="Kawasaki T."/>
            <person name="Fujie M."/>
            <person name="Yamada T."/>
        </authorList>
    </citation>
    <scope>NUCLEOTIDE SEQUENCE [LARGE SCALE GENOMIC DNA]</scope>
</reference>
<feature type="transmembrane region" description="Helical" evidence="1">
    <location>
        <begin position="44"/>
        <end position="62"/>
    </location>
</feature>
<dbReference type="EMBL" id="AB981170">
    <property type="protein sequence ID" value="BAP28155.1"/>
    <property type="molecule type" value="Genomic_DNA"/>
</dbReference>
<name>A0A077KET7_9VIRU</name>
<accession>A0A077KET7</accession>
<evidence type="ECO:0000256" key="1">
    <source>
        <dbReference type="SAM" id="Phobius"/>
    </source>
</evidence>
<protein>
    <submittedName>
        <fullName evidence="2">Uncharacterized protein</fullName>
    </submittedName>
</protein>
<sequence length="69" mass="7622">MKLPNPLWLLLVGWLATAAAHNAWRLFSVIGFAGVSMLIQGGHVVARACLLLAVVVVVVRLVRRFFRRA</sequence>
<proteinExistence type="predicted"/>
<evidence type="ECO:0000313" key="2">
    <source>
        <dbReference type="EMBL" id="BAP28155.1"/>
    </source>
</evidence>
<evidence type="ECO:0000313" key="3">
    <source>
        <dbReference type="Proteomes" id="UP000028669"/>
    </source>
</evidence>
<organism evidence="2 3">
    <name type="scientific">Ralstonia phage RSMSuper</name>
    <dbReference type="NCBI Taxonomy" id="1530086"/>
    <lineage>
        <taxon>Viruses</taxon>
        <taxon>Monodnaviria</taxon>
        <taxon>Loebvirae</taxon>
        <taxon>Hofneiviricota</taxon>
        <taxon>Faserviricetes</taxon>
        <taxon>Tubulavirales</taxon>
        <taxon>Inoviridae</taxon>
        <taxon>Habenivirus</taxon>
        <taxon>Habenivirus RSM3</taxon>
    </lineage>
</organism>
<dbReference type="Proteomes" id="UP000028669">
    <property type="component" value="Segment"/>
</dbReference>
<keyword evidence="1" id="KW-0812">Transmembrane</keyword>
<keyword evidence="1" id="KW-0472">Membrane</keyword>
<keyword evidence="1" id="KW-1133">Transmembrane helix</keyword>